<dbReference type="PANTHER" id="PTHR43022:SF1">
    <property type="entry name" value="PROTEIN SMF"/>
    <property type="match status" value="1"/>
</dbReference>
<dbReference type="NCBIfam" id="TIGR00732">
    <property type="entry name" value="dprA"/>
    <property type="match status" value="1"/>
</dbReference>
<dbReference type="Proteomes" id="UP000003806">
    <property type="component" value="Chromosome"/>
</dbReference>
<name>H0UMI4_9BACT</name>
<dbReference type="GO" id="GO:0009294">
    <property type="term" value="P:DNA-mediated transformation"/>
    <property type="evidence" value="ECO:0007669"/>
    <property type="project" value="InterPro"/>
</dbReference>
<reference evidence="3 4" key="1">
    <citation type="submission" date="2011-11" db="EMBL/GenBank/DDBJ databases">
        <title>The Noncontiguous Finished genome of Jonquetella anthropi DSM 22815.</title>
        <authorList>
            <consortium name="US DOE Joint Genome Institute (JGI-PGF)"/>
            <person name="Lucas S."/>
            <person name="Copeland A."/>
            <person name="Lapidus A."/>
            <person name="Glavina del Rio T."/>
            <person name="Dalin E."/>
            <person name="Tice H."/>
            <person name="Bruce D."/>
            <person name="Goodwin L."/>
            <person name="Pitluck S."/>
            <person name="Peters L."/>
            <person name="Mikhailova N."/>
            <person name="Held B."/>
            <person name="Kyrpides N."/>
            <person name="Mavromatis K."/>
            <person name="Ivanova N."/>
            <person name="Markowitz V."/>
            <person name="Cheng J.-F."/>
            <person name="Hugenholtz P."/>
            <person name="Woyke T."/>
            <person name="Wu D."/>
            <person name="Gronow S."/>
            <person name="Wellnitz S."/>
            <person name="Brambilla E."/>
            <person name="Klenk H.-P."/>
            <person name="Eisen J.A."/>
        </authorList>
    </citation>
    <scope>NUCLEOTIDE SEQUENCE [LARGE SCALE GENOMIC DNA]</scope>
    <source>
        <strain evidence="3 4">DSM 22815</strain>
    </source>
</reference>
<dbReference type="Pfam" id="PF02481">
    <property type="entry name" value="DNA_processg_A"/>
    <property type="match status" value="1"/>
</dbReference>
<organism evidence="3 4">
    <name type="scientific">Jonquetella anthropi DSM 22815</name>
    <dbReference type="NCBI Taxonomy" id="885272"/>
    <lineage>
        <taxon>Bacteria</taxon>
        <taxon>Thermotogati</taxon>
        <taxon>Synergistota</taxon>
        <taxon>Synergistia</taxon>
        <taxon>Synergistales</taxon>
        <taxon>Dethiosulfovibrionaceae</taxon>
        <taxon>Jonquetella</taxon>
    </lineage>
</organism>
<dbReference type="eggNOG" id="COG0758">
    <property type="taxonomic scope" value="Bacteria"/>
</dbReference>
<dbReference type="Gene3D" id="3.40.50.450">
    <property type="match status" value="1"/>
</dbReference>
<dbReference type="EMBL" id="CM001376">
    <property type="protein sequence ID" value="EHM13687.1"/>
    <property type="molecule type" value="Genomic_DNA"/>
</dbReference>
<dbReference type="STRING" id="885272.JonanDRAFT_1323"/>
<comment type="similarity">
    <text evidence="1">Belongs to the DprA/Smf family.</text>
</comment>
<accession>H0UMI4</accession>
<dbReference type="InterPro" id="IPR003488">
    <property type="entry name" value="DprA"/>
</dbReference>
<dbReference type="RefSeq" id="WP_008523262.1">
    <property type="nucleotide sequence ID" value="NZ_CM001376.1"/>
</dbReference>
<gene>
    <name evidence="3" type="ORF">JonanDRAFT_1323</name>
</gene>
<proteinExistence type="inferred from homology"/>
<dbReference type="SUPFAM" id="SSF102405">
    <property type="entry name" value="MCP/YpsA-like"/>
    <property type="match status" value="1"/>
</dbReference>
<dbReference type="HOGENOM" id="CLU_029601_0_3_0"/>
<dbReference type="PANTHER" id="PTHR43022">
    <property type="entry name" value="PROTEIN SMF"/>
    <property type="match status" value="1"/>
</dbReference>
<evidence type="ECO:0000259" key="2">
    <source>
        <dbReference type="Pfam" id="PF02481"/>
    </source>
</evidence>
<evidence type="ECO:0000313" key="4">
    <source>
        <dbReference type="Proteomes" id="UP000003806"/>
    </source>
</evidence>
<dbReference type="AlphaFoldDB" id="H0UMI4"/>
<feature type="domain" description="Smf/DprA SLOG" evidence="2">
    <location>
        <begin position="71"/>
        <end position="276"/>
    </location>
</feature>
<dbReference type="OrthoDB" id="9785707at2"/>
<keyword evidence="4" id="KW-1185">Reference proteome</keyword>
<protein>
    <submittedName>
        <fullName evidence="3">DNA protecting protein DprA</fullName>
    </submittedName>
</protein>
<evidence type="ECO:0000313" key="3">
    <source>
        <dbReference type="EMBL" id="EHM13687.1"/>
    </source>
</evidence>
<evidence type="ECO:0000256" key="1">
    <source>
        <dbReference type="ARBA" id="ARBA00006525"/>
    </source>
</evidence>
<sequence>MKKETLVWLGSGTLSARALEGCPDVDGLELLDWLSARRAVTPQQASRLRDLWRQGWPARQLEDCTESGVTVVTCRDSQYPERLWDCAEPPMVLYCRGPVVQSGVAVVGTRRCSAYGAHVAQWVGRGLSEAGVTVVSGGAAGVDGASHSGALDGGTPTAAVLGTGVDVVWPRGHEELFSRIIGSGGSLISEYPLGAAGKPWHFPRRNRIVAALATSVVVVESPIRGGAMITARLAMEMGRDLWAVPGRIDEDTCAGSNRLLYDGATPLVDRQSFLQSVTGLGQLNLFDADGESGLSDVQRSVLEAVRSSGDKSADQISIDSGVPPYQVPGVLSALQVKGLIYPSGVGRWRAAMQGGKR</sequence>
<dbReference type="InterPro" id="IPR057666">
    <property type="entry name" value="DrpA_SLOG"/>
</dbReference>